<comment type="subcellular location">
    <subcellularLocation>
        <location evidence="1">Mitochondrion membrane</location>
    </subcellularLocation>
</comment>
<dbReference type="EMBL" id="JX236041">
    <property type="protein sequence ID" value="AFN40610.1"/>
    <property type="molecule type" value="Genomic_DNA"/>
</dbReference>
<dbReference type="GO" id="GO:0031966">
    <property type="term" value="C:mitochondrial membrane"/>
    <property type="evidence" value="ECO:0007669"/>
    <property type="project" value="UniProtKB-SubCell"/>
</dbReference>
<keyword evidence="5 7" id="KW-0472">Membrane</keyword>
<organism evidence="9">
    <name type="scientific">Madrepora oculata</name>
    <name type="common">zigzag coral</name>
    <dbReference type="NCBI Taxonomy" id="213639"/>
    <lineage>
        <taxon>Eukaryota</taxon>
        <taxon>Metazoa</taxon>
        <taxon>Cnidaria</taxon>
        <taxon>Anthozoa</taxon>
        <taxon>Hexacorallia</taxon>
        <taxon>Scleractinia</taxon>
        <taxon>Faviina</taxon>
        <taxon>Oculinidae</taxon>
        <taxon>Madrepora</taxon>
    </lineage>
</organism>
<reference evidence="9" key="2">
    <citation type="submission" date="2012-06" db="EMBL/GenBank/DDBJ databases">
        <authorList>
            <person name="Lin M.-F."/>
            <person name="Kitahara M.V."/>
            <person name="Tachikawa H."/>
            <person name="Fukami H."/>
            <person name="Miller D.J."/>
            <person name="Chen C."/>
        </authorList>
    </citation>
    <scope>NUCLEOTIDE SEQUENCE</scope>
</reference>
<evidence type="ECO:0000313" key="9">
    <source>
        <dbReference type="EMBL" id="AFN40610.1"/>
    </source>
</evidence>
<feature type="transmembrane region" description="Helical" evidence="7">
    <location>
        <begin position="12"/>
        <end position="32"/>
    </location>
</feature>
<accession>I6XMW7</accession>
<evidence type="ECO:0000256" key="1">
    <source>
        <dbReference type="ARBA" id="ARBA00004325"/>
    </source>
</evidence>
<evidence type="ECO:0000256" key="4">
    <source>
        <dbReference type="ARBA" id="ARBA00023128"/>
    </source>
</evidence>
<dbReference type="GO" id="GO:0006754">
    <property type="term" value="P:ATP biosynthetic process"/>
    <property type="evidence" value="ECO:0007669"/>
    <property type="project" value="UniProtKB-KW"/>
</dbReference>
<evidence type="ECO:0000259" key="8">
    <source>
        <dbReference type="Pfam" id="PF02326"/>
    </source>
</evidence>
<reference evidence="9" key="1">
    <citation type="journal article" date="2012" name="Mol. Phylogenet. Evol.">
        <title>Novel organization of the mitochondrial genome in the deep-sea coral, Madrepora oculata (Hexacorallia, Scleractinia, Oculinidae) and its taxonomic implications.</title>
        <authorList>
            <person name="Lin M.F."/>
            <person name="Kitahara M.V."/>
            <person name="Tachikawa H."/>
            <person name="Fukami H."/>
            <person name="Miller D.J."/>
            <person name="Chen C.A."/>
        </authorList>
    </citation>
    <scope>NUCLEOTIDE SEQUENCE</scope>
</reference>
<keyword evidence="2 7" id="KW-0812">Transmembrane</keyword>
<feature type="domain" description="ATP synthase YMF19-like N-terminal" evidence="8">
    <location>
        <begin position="2"/>
        <end position="51"/>
    </location>
</feature>
<dbReference type="RefSeq" id="YP_006576279.1">
    <property type="nucleotide sequence ID" value="NC_018364.1"/>
</dbReference>
<geneLocation type="mitochondrion" evidence="9"/>
<evidence type="ECO:0000256" key="5">
    <source>
        <dbReference type="ARBA" id="ARBA00023136"/>
    </source>
</evidence>
<dbReference type="GeneID" id="13435589"/>
<sequence>MPQLNTITFLNQYGYTFFLFFSFLFLFVFILLPQIKKTLFFRKKINQRDFLKEGAFKKEAVFIWL</sequence>
<dbReference type="Pfam" id="PF02326">
    <property type="entry name" value="YMF19"/>
    <property type="match status" value="1"/>
</dbReference>
<keyword evidence="4 9" id="KW-0496">Mitochondrion</keyword>
<keyword evidence="6" id="KW-0066">ATP synthesis</keyword>
<dbReference type="CTD" id="4509"/>
<evidence type="ECO:0000256" key="7">
    <source>
        <dbReference type="SAM" id="Phobius"/>
    </source>
</evidence>
<dbReference type="InterPro" id="IPR003319">
    <property type="entry name" value="YMF19-like_N"/>
</dbReference>
<evidence type="ECO:0000256" key="3">
    <source>
        <dbReference type="ARBA" id="ARBA00022989"/>
    </source>
</evidence>
<evidence type="ECO:0000256" key="6">
    <source>
        <dbReference type="ARBA" id="ARBA00023310"/>
    </source>
</evidence>
<proteinExistence type="predicted"/>
<name>I6XMW7_9CNID</name>
<dbReference type="AlphaFoldDB" id="I6XMW7"/>
<dbReference type="SMR" id="I6XMW7"/>
<protein>
    <submittedName>
        <fullName evidence="9">ATP synthase F0 subunit 8</fullName>
    </submittedName>
</protein>
<gene>
    <name evidence="9" type="primary">ATP8</name>
</gene>
<keyword evidence="3 7" id="KW-1133">Transmembrane helix</keyword>
<evidence type="ECO:0000256" key="2">
    <source>
        <dbReference type="ARBA" id="ARBA00022692"/>
    </source>
</evidence>